<accession>A0A9W9T541</accession>
<comment type="caution">
    <text evidence="2">The sequence shown here is derived from an EMBL/GenBank/DDBJ whole genome shotgun (WGS) entry which is preliminary data.</text>
</comment>
<evidence type="ECO:0008006" key="4">
    <source>
        <dbReference type="Google" id="ProtNLM"/>
    </source>
</evidence>
<reference evidence="2" key="2">
    <citation type="journal article" date="2023" name="IMA Fungus">
        <title>Comparative genomic study of the Penicillium genus elucidates a diverse pangenome and 15 lateral gene transfer events.</title>
        <authorList>
            <person name="Petersen C."/>
            <person name="Sorensen T."/>
            <person name="Nielsen M.R."/>
            <person name="Sondergaard T.E."/>
            <person name="Sorensen J.L."/>
            <person name="Fitzpatrick D.A."/>
            <person name="Frisvad J.C."/>
            <person name="Nielsen K.L."/>
        </authorList>
    </citation>
    <scope>NUCLEOTIDE SEQUENCE</scope>
    <source>
        <strain evidence="2">IBT 16849</strain>
    </source>
</reference>
<dbReference type="Proteomes" id="UP001150879">
    <property type="component" value="Unassembled WGS sequence"/>
</dbReference>
<evidence type="ECO:0000256" key="1">
    <source>
        <dbReference type="SAM" id="SignalP"/>
    </source>
</evidence>
<evidence type="ECO:0000313" key="3">
    <source>
        <dbReference type="Proteomes" id="UP001150879"/>
    </source>
</evidence>
<name>A0A9W9T541_9EURO</name>
<dbReference type="AlphaFoldDB" id="A0A9W9T541"/>
<evidence type="ECO:0000313" key="2">
    <source>
        <dbReference type="EMBL" id="KAJ5209869.1"/>
    </source>
</evidence>
<keyword evidence="1" id="KW-0732">Signal</keyword>
<feature type="chain" id="PRO_5040726020" description="Apple domain-containing protein" evidence="1">
    <location>
        <begin position="21"/>
        <end position="349"/>
    </location>
</feature>
<gene>
    <name evidence="2" type="ORF">N7472_000008</name>
</gene>
<sequence>MFRTILAIVVLWNCVPQARGSGQCFSDSNLSADDYYKACCPENRPVRIESVGDTGFLYYCDRPTGDLRSVSNAYAANPRECANSCTTKIDCKMSIWVKADTKCYIYTGTPFSAKDDTNLVSSKPQVIMIKTDKSVNPTPPVDCQREIEQAVQDCKKNQDIWEGKFNTCDEERVKCQGRYDACKDERRDCNRDYDKCKDDRDKCNEERSNCEEQQKKCPPIPPENEALDTQKLCPEHNGTEFYLPTPDGERTKWRVYCHYEYSRVNSDAGGYMNGTDTPYRVLLANRHWDRGFRILHWLDDHYTLGTLFNMPPHEAKEREGRIVIYRRDSSNTNHIIARIDDEIPLRIEG</sequence>
<organism evidence="2 3">
    <name type="scientific">Penicillium cf. griseofulvum</name>
    <dbReference type="NCBI Taxonomy" id="2972120"/>
    <lineage>
        <taxon>Eukaryota</taxon>
        <taxon>Fungi</taxon>
        <taxon>Dikarya</taxon>
        <taxon>Ascomycota</taxon>
        <taxon>Pezizomycotina</taxon>
        <taxon>Eurotiomycetes</taxon>
        <taxon>Eurotiomycetidae</taxon>
        <taxon>Eurotiales</taxon>
        <taxon>Aspergillaceae</taxon>
        <taxon>Penicillium</taxon>
    </lineage>
</organism>
<keyword evidence="3" id="KW-1185">Reference proteome</keyword>
<reference evidence="2" key="1">
    <citation type="submission" date="2022-11" db="EMBL/GenBank/DDBJ databases">
        <authorList>
            <person name="Petersen C."/>
        </authorList>
    </citation>
    <scope>NUCLEOTIDE SEQUENCE</scope>
    <source>
        <strain evidence="2">IBT 16849</strain>
    </source>
</reference>
<protein>
    <recommendedName>
        <fullName evidence="4">Apple domain-containing protein</fullName>
    </recommendedName>
</protein>
<feature type="signal peptide" evidence="1">
    <location>
        <begin position="1"/>
        <end position="20"/>
    </location>
</feature>
<dbReference type="EMBL" id="JAPQKP010000001">
    <property type="protein sequence ID" value="KAJ5209869.1"/>
    <property type="molecule type" value="Genomic_DNA"/>
</dbReference>
<dbReference type="OrthoDB" id="4508136at2759"/>
<proteinExistence type="predicted"/>